<comment type="caution">
    <text evidence="10">The sequence shown here is derived from an EMBL/GenBank/DDBJ whole genome shotgun (WGS) entry which is preliminary data.</text>
</comment>
<name>A0A9Q0MMK9_9DIPT</name>
<evidence type="ECO:0000313" key="10">
    <source>
        <dbReference type="EMBL" id="KAJ6634652.1"/>
    </source>
</evidence>
<dbReference type="PROSITE" id="PS50157">
    <property type="entry name" value="ZINC_FINGER_C2H2_2"/>
    <property type="match status" value="6"/>
</dbReference>
<evidence type="ECO:0000256" key="8">
    <source>
        <dbReference type="SAM" id="MobiDB-lite"/>
    </source>
</evidence>
<dbReference type="Proteomes" id="UP001151699">
    <property type="component" value="Chromosome C"/>
</dbReference>
<organism evidence="10 11">
    <name type="scientific">Pseudolycoriella hygida</name>
    <dbReference type="NCBI Taxonomy" id="35572"/>
    <lineage>
        <taxon>Eukaryota</taxon>
        <taxon>Metazoa</taxon>
        <taxon>Ecdysozoa</taxon>
        <taxon>Arthropoda</taxon>
        <taxon>Hexapoda</taxon>
        <taxon>Insecta</taxon>
        <taxon>Pterygota</taxon>
        <taxon>Neoptera</taxon>
        <taxon>Endopterygota</taxon>
        <taxon>Diptera</taxon>
        <taxon>Nematocera</taxon>
        <taxon>Sciaroidea</taxon>
        <taxon>Sciaridae</taxon>
        <taxon>Pseudolycoriella</taxon>
    </lineage>
</organism>
<dbReference type="FunFam" id="3.30.160.60:FF:000349">
    <property type="entry name" value="metal regulatory transcription factor 1"/>
    <property type="match status" value="1"/>
</dbReference>
<dbReference type="AlphaFoldDB" id="A0A9Q0MMK9"/>
<accession>A0A9Q0MMK9</accession>
<proteinExistence type="predicted"/>
<dbReference type="Pfam" id="PF00096">
    <property type="entry name" value="zf-C2H2"/>
    <property type="match status" value="5"/>
</dbReference>
<dbReference type="GO" id="GO:0008270">
    <property type="term" value="F:zinc ion binding"/>
    <property type="evidence" value="ECO:0007669"/>
    <property type="project" value="UniProtKB-KW"/>
</dbReference>
<keyword evidence="2" id="KW-0479">Metal-binding</keyword>
<evidence type="ECO:0000256" key="5">
    <source>
        <dbReference type="ARBA" id="ARBA00022833"/>
    </source>
</evidence>
<keyword evidence="3" id="KW-0677">Repeat</keyword>
<keyword evidence="5" id="KW-0862">Zinc</keyword>
<feature type="domain" description="C2H2-type" evidence="9">
    <location>
        <begin position="192"/>
        <end position="221"/>
    </location>
</feature>
<dbReference type="SMART" id="SM00355">
    <property type="entry name" value="ZnF_C2H2"/>
    <property type="match status" value="6"/>
</dbReference>
<evidence type="ECO:0000256" key="7">
    <source>
        <dbReference type="PROSITE-ProRule" id="PRU00042"/>
    </source>
</evidence>
<dbReference type="FunFam" id="3.30.160.60:FF:000072">
    <property type="entry name" value="zinc finger protein 143 isoform X1"/>
    <property type="match status" value="2"/>
</dbReference>
<feature type="region of interest" description="Disordered" evidence="8">
    <location>
        <begin position="246"/>
        <end position="289"/>
    </location>
</feature>
<feature type="compositionally biased region" description="Basic residues" evidence="8">
    <location>
        <begin position="251"/>
        <end position="261"/>
    </location>
</feature>
<feature type="non-terminal residue" evidence="10">
    <location>
        <position position="1"/>
    </location>
</feature>
<dbReference type="GO" id="GO:0005634">
    <property type="term" value="C:nucleus"/>
    <property type="evidence" value="ECO:0007669"/>
    <property type="project" value="UniProtKB-SubCell"/>
</dbReference>
<dbReference type="Gene3D" id="3.30.160.60">
    <property type="entry name" value="Classic Zinc Finger"/>
    <property type="match status" value="6"/>
</dbReference>
<dbReference type="GO" id="GO:0006357">
    <property type="term" value="P:regulation of transcription by RNA polymerase II"/>
    <property type="evidence" value="ECO:0007669"/>
    <property type="project" value="TreeGrafter"/>
</dbReference>
<evidence type="ECO:0000313" key="11">
    <source>
        <dbReference type="Proteomes" id="UP001151699"/>
    </source>
</evidence>
<feature type="domain" description="C2H2-type" evidence="9">
    <location>
        <begin position="222"/>
        <end position="263"/>
    </location>
</feature>
<evidence type="ECO:0000256" key="6">
    <source>
        <dbReference type="ARBA" id="ARBA00023242"/>
    </source>
</evidence>
<feature type="domain" description="C2H2-type" evidence="9">
    <location>
        <begin position="135"/>
        <end position="164"/>
    </location>
</feature>
<feature type="compositionally biased region" description="Polar residues" evidence="8">
    <location>
        <begin position="265"/>
        <end position="280"/>
    </location>
</feature>
<dbReference type="OrthoDB" id="6145499at2759"/>
<gene>
    <name evidence="10" type="primary">Mtf1</name>
    <name evidence="10" type="ORF">Bhyg_13228</name>
</gene>
<feature type="domain" description="C2H2-type" evidence="9">
    <location>
        <begin position="75"/>
        <end position="104"/>
    </location>
</feature>
<evidence type="ECO:0000256" key="4">
    <source>
        <dbReference type="ARBA" id="ARBA00022771"/>
    </source>
</evidence>
<dbReference type="SUPFAM" id="SSF57667">
    <property type="entry name" value="beta-beta-alpha zinc fingers"/>
    <property type="match status" value="3"/>
</dbReference>
<feature type="domain" description="C2H2-type" evidence="9">
    <location>
        <begin position="164"/>
        <end position="191"/>
    </location>
</feature>
<dbReference type="PANTHER" id="PTHR46179">
    <property type="entry name" value="ZINC FINGER PROTEIN"/>
    <property type="match status" value="1"/>
</dbReference>
<dbReference type="EMBL" id="WJQU01000004">
    <property type="protein sequence ID" value="KAJ6634652.1"/>
    <property type="molecule type" value="Genomic_DNA"/>
</dbReference>
<feature type="domain" description="C2H2-type" evidence="9">
    <location>
        <begin position="105"/>
        <end position="134"/>
    </location>
</feature>
<evidence type="ECO:0000256" key="1">
    <source>
        <dbReference type="ARBA" id="ARBA00004123"/>
    </source>
</evidence>
<dbReference type="InterPro" id="IPR013087">
    <property type="entry name" value="Znf_C2H2_type"/>
</dbReference>
<keyword evidence="6" id="KW-0539">Nucleus</keyword>
<dbReference type="PROSITE" id="PS00028">
    <property type="entry name" value="ZINC_FINGER_C2H2_1"/>
    <property type="match status" value="5"/>
</dbReference>
<dbReference type="PANTHER" id="PTHR46179:SF25">
    <property type="entry name" value="METAL RESPONSE ELEMENT-BINDING TRANSCRIPTION FACTOR-1, ISOFORM C"/>
    <property type="match status" value="1"/>
</dbReference>
<dbReference type="InterPro" id="IPR051061">
    <property type="entry name" value="Zinc_finger_trans_reg"/>
</dbReference>
<evidence type="ECO:0000256" key="2">
    <source>
        <dbReference type="ARBA" id="ARBA00022723"/>
    </source>
</evidence>
<reference evidence="10" key="1">
    <citation type="submission" date="2022-07" db="EMBL/GenBank/DDBJ databases">
        <authorList>
            <person name="Trinca V."/>
            <person name="Uliana J.V.C."/>
            <person name="Torres T.T."/>
            <person name="Ward R.J."/>
            <person name="Monesi N."/>
        </authorList>
    </citation>
    <scope>NUCLEOTIDE SEQUENCE</scope>
    <source>
        <strain evidence="10">HSMRA1968</strain>
        <tissue evidence="10">Whole embryos</tissue>
    </source>
</reference>
<dbReference type="FunFam" id="3.30.160.60:FF:000744">
    <property type="entry name" value="zinc finger E-box-binding homeobox 1"/>
    <property type="match status" value="1"/>
</dbReference>
<keyword evidence="11" id="KW-1185">Reference proteome</keyword>
<keyword evidence="4 7" id="KW-0863">Zinc-finger</keyword>
<evidence type="ECO:0000259" key="9">
    <source>
        <dbReference type="PROSITE" id="PS50157"/>
    </source>
</evidence>
<dbReference type="InterPro" id="IPR036236">
    <property type="entry name" value="Znf_C2H2_sf"/>
</dbReference>
<protein>
    <submittedName>
        <fullName evidence="10">Metal regulatory transcription factor 1</fullName>
    </submittedName>
</protein>
<sequence length="509" mass="57562">STVLSSYSLETFAQKRDTISTFLDCVDLDEDASYIDELSSCVRPCDSRYNDGDLSSTSTNVTTESSDSNHTMGRYRCNYEHCSRSYSTVGNLKTHLKTHRGEYRFKCTEENCNKAFLTSYSLKIHTRVHTKVKPYRCSNESCDKAFNTRYRLRAHLRLHNGETFNCNTCEKFFTTLSDLKKHSRTHTQERPYKCLEDGCGKAFNSSHHLKTHYRTHTGEKPFRCTEVIHQVDSDTKQTNTCSKAFSTSHSLKSHARTHTKKSSNQEKGQQQDTTTSSVAMSSPVKRRRKIRSDALQLQNIQNLSSSIDINYSFESVFVTEQQVPQLSFTAQTSDTTISDMSSCITTDSNHDFIDYTELLSTSKGSDETDMDFTTFDDYNCQLQDVNTPQVKAENPFENGRQPQTSQAIQMALASEIEIPSPWIDVAVLASKPVIPTDPVTSACLALPTAIPSFVDLPFNVNTVATNYYPNLIQSADLDVGDNFENLNLDDLFAECDPSTDFVFQCCDRW</sequence>
<evidence type="ECO:0000256" key="3">
    <source>
        <dbReference type="ARBA" id="ARBA00022737"/>
    </source>
</evidence>
<comment type="subcellular location">
    <subcellularLocation>
        <location evidence="1">Nucleus</location>
    </subcellularLocation>
</comment>
<feature type="non-terminal residue" evidence="10">
    <location>
        <position position="509"/>
    </location>
</feature>